<feature type="compositionally biased region" description="Polar residues" evidence="1">
    <location>
        <begin position="7"/>
        <end position="32"/>
    </location>
</feature>
<feature type="region of interest" description="Disordered" evidence="1">
    <location>
        <begin position="1"/>
        <end position="32"/>
    </location>
</feature>
<feature type="transmembrane region" description="Helical" evidence="2">
    <location>
        <begin position="50"/>
        <end position="71"/>
    </location>
</feature>
<evidence type="ECO:0000313" key="5">
    <source>
        <dbReference type="Proteomes" id="UP000749293"/>
    </source>
</evidence>
<protein>
    <recommendedName>
        <fullName evidence="3">Mediator complex subunit Med13 N-terminal domain-containing protein</fullName>
    </recommendedName>
</protein>
<evidence type="ECO:0000256" key="2">
    <source>
        <dbReference type="SAM" id="Phobius"/>
    </source>
</evidence>
<keyword evidence="2" id="KW-0812">Transmembrane</keyword>
<evidence type="ECO:0000313" key="4">
    <source>
        <dbReference type="EMBL" id="KAF4125625.1"/>
    </source>
</evidence>
<comment type="caution">
    <text evidence="4">The sequence shown here is derived from an EMBL/GenBank/DDBJ whole genome shotgun (WGS) entry which is preliminary data.</text>
</comment>
<dbReference type="Proteomes" id="UP000749293">
    <property type="component" value="Unassembled WGS sequence"/>
</dbReference>
<feature type="domain" description="Mediator complex subunit Med13 N-terminal" evidence="3">
    <location>
        <begin position="10"/>
        <end position="249"/>
    </location>
</feature>
<feature type="compositionally biased region" description="Polar residues" evidence="1">
    <location>
        <begin position="311"/>
        <end position="321"/>
    </location>
</feature>
<name>A0A9P4YZ78_9HYPO</name>
<organism evidence="4 5">
    <name type="scientific">Geosmithia morbida</name>
    <dbReference type="NCBI Taxonomy" id="1094350"/>
    <lineage>
        <taxon>Eukaryota</taxon>
        <taxon>Fungi</taxon>
        <taxon>Dikarya</taxon>
        <taxon>Ascomycota</taxon>
        <taxon>Pezizomycotina</taxon>
        <taxon>Sordariomycetes</taxon>
        <taxon>Hypocreomycetidae</taxon>
        <taxon>Hypocreales</taxon>
        <taxon>Bionectriaceae</taxon>
        <taxon>Geosmithia</taxon>
    </lineage>
</organism>
<dbReference type="Pfam" id="PF11597">
    <property type="entry name" value="Med13_N"/>
    <property type="match status" value="1"/>
</dbReference>
<evidence type="ECO:0000256" key="1">
    <source>
        <dbReference type="SAM" id="MobiDB-lite"/>
    </source>
</evidence>
<keyword evidence="5" id="KW-1185">Reference proteome</keyword>
<dbReference type="InterPro" id="IPR021643">
    <property type="entry name" value="Mediator_Med13_N"/>
</dbReference>
<evidence type="ECO:0000259" key="3">
    <source>
        <dbReference type="Pfam" id="PF11597"/>
    </source>
</evidence>
<accession>A0A9P4YZ78</accession>
<dbReference type="RefSeq" id="XP_035324277.1">
    <property type="nucleotide sequence ID" value="XM_035462853.1"/>
</dbReference>
<keyword evidence="2" id="KW-0472">Membrane</keyword>
<sequence>MPGSDQAHGQLSNASPQSSQTDHNDNASTSLPANDSKVSQLLNKYAYENFIAAVLLTLSAAFCPAMGAIPLNYRTILLPPDHQWRQASGPDDFDDQHLSLATFEAYLTTMGFLVISLKFSQCRGLLPLDDMFVAGFTPPGQGILAAPFGIQAIHPPTHYGDMGTASLAQTPNTQALSFRGIPDTNEVSWRRACLKILQIRGIPPSILEGCAWINISAPRRRLQEPRADGRRSRENSMVTISWPAPLCFRSRVLGTSSTARNMGDNLNCHEDSHDPLGSAGRWLHSSAEREDQISKRKAGRSAAQPMEVDNSAAQSSGNPSSHAAAALGRPGTAVLGAPVLESPPLQELPPLKPGIPRQILQTKTRR</sequence>
<dbReference type="OrthoDB" id="103819at2759"/>
<reference evidence="4" key="1">
    <citation type="submission" date="2020-03" db="EMBL/GenBank/DDBJ databases">
        <title>Site-based positive gene gene selection in Geosmithia morbida across the United States reveals a broad range of putative effectors and factors for local host and environmental adapation.</title>
        <authorList>
            <person name="Onufrak A."/>
            <person name="Murdoch R.W."/>
            <person name="Gazis R."/>
            <person name="Huff M."/>
            <person name="Staton M."/>
            <person name="Klingeman W."/>
            <person name="Hadziabdic D."/>
        </authorList>
    </citation>
    <scope>NUCLEOTIDE SEQUENCE</scope>
    <source>
        <strain evidence="4">1262</strain>
    </source>
</reference>
<dbReference type="GeneID" id="55967099"/>
<dbReference type="EMBL" id="JAANYQ010000002">
    <property type="protein sequence ID" value="KAF4125625.1"/>
    <property type="molecule type" value="Genomic_DNA"/>
</dbReference>
<dbReference type="AlphaFoldDB" id="A0A9P4YZ78"/>
<keyword evidence="2" id="KW-1133">Transmembrane helix</keyword>
<proteinExistence type="predicted"/>
<gene>
    <name evidence="4" type="ORF">GMORB2_0869</name>
</gene>
<feature type="region of interest" description="Disordered" evidence="1">
    <location>
        <begin position="277"/>
        <end position="366"/>
    </location>
</feature>